<evidence type="ECO:0000313" key="1">
    <source>
        <dbReference type="EMBL" id="QHT28800.1"/>
    </source>
</evidence>
<accession>A0A6C0EKE3</accession>
<protein>
    <submittedName>
        <fullName evidence="1">Uncharacterized protein</fullName>
    </submittedName>
</protein>
<name>A0A6C0EKE3_9ZZZZ</name>
<organism evidence="1">
    <name type="scientific">viral metagenome</name>
    <dbReference type="NCBI Taxonomy" id="1070528"/>
    <lineage>
        <taxon>unclassified sequences</taxon>
        <taxon>metagenomes</taxon>
        <taxon>organismal metagenomes</taxon>
    </lineage>
</organism>
<dbReference type="AlphaFoldDB" id="A0A6C0EKE3"/>
<dbReference type="EMBL" id="MN738864">
    <property type="protein sequence ID" value="QHT28800.1"/>
    <property type="molecule type" value="Genomic_DNA"/>
</dbReference>
<proteinExistence type="predicted"/>
<sequence>MYKHISNPKSNDTFNTETIEIMNHYFNKLKDPLDIKLYQDLKLFKDSKIYFKEFHNKYTDLVMDNVLEGIGEGTEAGEEGSIREGSSLLTNLKKNYSSEGGFTLPLTAQWIEAVELENKSQSLFLKYHGNRDFRFFGTGDYIQGLRTKDSMRYWSEEEVNELVKCVDMAVFRL</sequence>
<reference evidence="1" key="1">
    <citation type="journal article" date="2020" name="Nature">
        <title>Giant virus diversity and host interactions through global metagenomics.</title>
        <authorList>
            <person name="Schulz F."/>
            <person name="Roux S."/>
            <person name="Paez-Espino D."/>
            <person name="Jungbluth S."/>
            <person name="Walsh D.A."/>
            <person name="Denef V.J."/>
            <person name="McMahon K.D."/>
            <person name="Konstantinidis K.T."/>
            <person name="Eloe-Fadrosh E.A."/>
            <person name="Kyrpides N.C."/>
            <person name="Woyke T."/>
        </authorList>
    </citation>
    <scope>NUCLEOTIDE SEQUENCE</scope>
    <source>
        <strain evidence="1">GVMAG-M-3300001351-8</strain>
    </source>
</reference>